<reference evidence="2 3" key="1">
    <citation type="journal article" date="2021" name="Elife">
        <title>Chloroplast acquisition without the gene transfer in kleptoplastic sea slugs, Plakobranchus ocellatus.</title>
        <authorList>
            <person name="Maeda T."/>
            <person name="Takahashi S."/>
            <person name="Yoshida T."/>
            <person name="Shimamura S."/>
            <person name="Takaki Y."/>
            <person name="Nagai Y."/>
            <person name="Toyoda A."/>
            <person name="Suzuki Y."/>
            <person name="Arimoto A."/>
            <person name="Ishii H."/>
            <person name="Satoh N."/>
            <person name="Nishiyama T."/>
            <person name="Hasebe M."/>
            <person name="Maruyama T."/>
            <person name="Minagawa J."/>
            <person name="Obokata J."/>
            <person name="Shigenobu S."/>
        </authorList>
    </citation>
    <scope>NUCLEOTIDE SEQUENCE [LARGE SCALE GENOMIC DNA]</scope>
</reference>
<protein>
    <submittedName>
        <fullName evidence="2">Uncharacterized protein</fullName>
    </submittedName>
</protein>
<evidence type="ECO:0000313" key="3">
    <source>
        <dbReference type="Proteomes" id="UP000735302"/>
    </source>
</evidence>
<feature type="region of interest" description="Disordered" evidence="1">
    <location>
        <begin position="41"/>
        <end position="88"/>
    </location>
</feature>
<name>A0AAV3Z925_9GAST</name>
<dbReference type="Proteomes" id="UP000735302">
    <property type="component" value="Unassembled WGS sequence"/>
</dbReference>
<gene>
    <name evidence="2" type="ORF">PoB_001853500</name>
</gene>
<comment type="caution">
    <text evidence="2">The sequence shown here is derived from an EMBL/GenBank/DDBJ whole genome shotgun (WGS) entry which is preliminary data.</text>
</comment>
<organism evidence="2 3">
    <name type="scientific">Plakobranchus ocellatus</name>
    <dbReference type="NCBI Taxonomy" id="259542"/>
    <lineage>
        <taxon>Eukaryota</taxon>
        <taxon>Metazoa</taxon>
        <taxon>Spiralia</taxon>
        <taxon>Lophotrochozoa</taxon>
        <taxon>Mollusca</taxon>
        <taxon>Gastropoda</taxon>
        <taxon>Heterobranchia</taxon>
        <taxon>Euthyneura</taxon>
        <taxon>Panpulmonata</taxon>
        <taxon>Sacoglossa</taxon>
        <taxon>Placobranchoidea</taxon>
        <taxon>Plakobranchidae</taxon>
        <taxon>Plakobranchus</taxon>
    </lineage>
</organism>
<accession>A0AAV3Z925</accession>
<keyword evidence="3" id="KW-1185">Reference proteome</keyword>
<sequence>MTIHTRSRKWVFLCHTAHSKHTDLRFFALRQAISKDIRAIHDKLSGPPSGESLGGGVRTQDKQGGFATHSATNTLPSPSPAHPSQLRS</sequence>
<evidence type="ECO:0000256" key="1">
    <source>
        <dbReference type="SAM" id="MobiDB-lite"/>
    </source>
</evidence>
<evidence type="ECO:0000313" key="2">
    <source>
        <dbReference type="EMBL" id="GFN92029.1"/>
    </source>
</evidence>
<dbReference type="EMBL" id="BLXT01002217">
    <property type="protein sequence ID" value="GFN92029.1"/>
    <property type="molecule type" value="Genomic_DNA"/>
</dbReference>
<dbReference type="AlphaFoldDB" id="A0AAV3Z925"/>
<proteinExistence type="predicted"/>